<reference evidence="2 3" key="1">
    <citation type="journal article" date="2017" name="Curr. Biol.">
        <title>The Evolution of Venom by Co-option of Single-Copy Genes.</title>
        <authorList>
            <person name="Martinson E.O."/>
            <person name="Mrinalini"/>
            <person name="Kelkar Y.D."/>
            <person name="Chang C.H."/>
            <person name="Werren J.H."/>
        </authorList>
    </citation>
    <scope>NUCLEOTIDE SEQUENCE [LARGE SCALE GENOMIC DNA]</scope>
    <source>
        <strain evidence="2 3">Alberta</strain>
        <tissue evidence="2">Whole body</tissue>
    </source>
</reference>
<gene>
    <name evidence="2" type="ORF">TSAR_008590</name>
</gene>
<name>A0A232ERQ8_9HYME</name>
<feature type="region of interest" description="Disordered" evidence="1">
    <location>
        <begin position="313"/>
        <end position="348"/>
    </location>
</feature>
<feature type="compositionally biased region" description="Low complexity" evidence="1">
    <location>
        <begin position="208"/>
        <end position="224"/>
    </location>
</feature>
<evidence type="ECO:0000313" key="2">
    <source>
        <dbReference type="EMBL" id="OXU21049.1"/>
    </source>
</evidence>
<protein>
    <submittedName>
        <fullName evidence="2">Uncharacterized protein</fullName>
    </submittedName>
</protein>
<evidence type="ECO:0000313" key="3">
    <source>
        <dbReference type="Proteomes" id="UP000215335"/>
    </source>
</evidence>
<accession>A0A232ERQ8</accession>
<feature type="compositionally biased region" description="Basic and acidic residues" evidence="1">
    <location>
        <begin position="255"/>
        <end position="266"/>
    </location>
</feature>
<dbReference type="Proteomes" id="UP000215335">
    <property type="component" value="Unassembled WGS sequence"/>
</dbReference>
<feature type="region of interest" description="Disordered" evidence="1">
    <location>
        <begin position="97"/>
        <end position="118"/>
    </location>
</feature>
<feature type="region of interest" description="Disordered" evidence="1">
    <location>
        <begin position="175"/>
        <end position="224"/>
    </location>
</feature>
<feature type="region of interest" description="Disordered" evidence="1">
    <location>
        <begin position="239"/>
        <end position="299"/>
    </location>
</feature>
<dbReference type="EMBL" id="NNAY01002559">
    <property type="protein sequence ID" value="OXU21049.1"/>
    <property type="molecule type" value="Genomic_DNA"/>
</dbReference>
<dbReference type="AlphaFoldDB" id="A0A232ERQ8"/>
<feature type="compositionally biased region" description="Low complexity" evidence="1">
    <location>
        <begin position="315"/>
        <end position="330"/>
    </location>
</feature>
<sequence>MSNVIKYALVKYLKDNVRQIVNIDLISTNNKNEASFKPKSSTDYDPKQKYYVKWYYCGDEGDACNHDEECEHPYDLYSVFILCLDASKENIEQELQNKRKPVANKKYASTSTESDDERKVVDEVENLKQMAFTMPTFSDSCQQSNANTQKDKNLTSLSTLPLKEVRVDLEHINIPNKYTPKPANINNTYKETNDAKQQAASPRNSDASTPQSSRSSSPLSVQRTKFNCRRSLSFEEFLCSTSQRKQPPSPLPSQNDREPLTLRSEYENTDNNGNENRNSIADDNLSLSFNDDNDNRIAPSNIDAELMPSQRNDEAVNNNNANETAANGNNENDDNEHDQVTDADDNEELGIQRTYKRTNEFILDCIFYYENAREGEAFQEKQKRYTVTENGQIYLGENISIDRTVWEFMHVEKPSYFIVTIAKHLWGGHLRLANRAFDLTNGAKNIPGRSPVKQVENNLLRLLISLYYDNLKKNKNFTNSERAVHLNQAIDHIRYAIRNLRAAEIKKANAKDWEAKINRIERKKLRYNYQGP</sequence>
<feature type="compositionally biased region" description="Polar residues" evidence="1">
    <location>
        <begin position="184"/>
        <end position="207"/>
    </location>
</feature>
<keyword evidence="3" id="KW-1185">Reference proteome</keyword>
<organism evidence="2 3">
    <name type="scientific">Trichomalopsis sarcophagae</name>
    <dbReference type="NCBI Taxonomy" id="543379"/>
    <lineage>
        <taxon>Eukaryota</taxon>
        <taxon>Metazoa</taxon>
        <taxon>Ecdysozoa</taxon>
        <taxon>Arthropoda</taxon>
        <taxon>Hexapoda</taxon>
        <taxon>Insecta</taxon>
        <taxon>Pterygota</taxon>
        <taxon>Neoptera</taxon>
        <taxon>Endopterygota</taxon>
        <taxon>Hymenoptera</taxon>
        <taxon>Apocrita</taxon>
        <taxon>Proctotrupomorpha</taxon>
        <taxon>Chalcidoidea</taxon>
        <taxon>Pteromalidae</taxon>
        <taxon>Pteromalinae</taxon>
        <taxon>Trichomalopsis</taxon>
    </lineage>
</organism>
<feature type="compositionally biased region" description="Acidic residues" evidence="1">
    <location>
        <begin position="331"/>
        <end position="348"/>
    </location>
</feature>
<feature type="compositionally biased region" description="Low complexity" evidence="1">
    <location>
        <begin position="269"/>
        <end position="290"/>
    </location>
</feature>
<comment type="caution">
    <text evidence="2">The sequence shown here is derived from an EMBL/GenBank/DDBJ whole genome shotgun (WGS) entry which is preliminary data.</text>
</comment>
<dbReference type="OrthoDB" id="10460776at2759"/>
<evidence type="ECO:0000256" key="1">
    <source>
        <dbReference type="SAM" id="MobiDB-lite"/>
    </source>
</evidence>
<proteinExistence type="predicted"/>